<organism evidence="2 3">
    <name type="scientific">Protopolystoma xenopodis</name>
    <dbReference type="NCBI Taxonomy" id="117903"/>
    <lineage>
        <taxon>Eukaryota</taxon>
        <taxon>Metazoa</taxon>
        <taxon>Spiralia</taxon>
        <taxon>Lophotrochozoa</taxon>
        <taxon>Platyhelminthes</taxon>
        <taxon>Monogenea</taxon>
        <taxon>Polyopisthocotylea</taxon>
        <taxon>Polystomatidea</taxon>
        <taxon>Polystomatidae</taxon>
        <taxon>Protopolystoma</taxon>
    </lineage>
</organism>
<proteinExistence type="predicted"/>
<dbReference type="Proteomes" id="UP000784294">
    <property type="component" value="Unassembled WGS sequence"/>
</dbReference>
<evidence type="ECO:0000313" key="3">
    <source>
        <dbReference type="Proteomes" id="UP000784294"/>
    </source>
</evidence>
<evidence type="ECO:0000313" key="2">
    <source>
        <dbReference type="EMBL" id="VEL42062.1"/>
    </source>
</evidence>
<comment type="caution">
    <text evidence="2">The sequence shown here is derived from an EMBL/GenBank/DDBJ whole genome shotgun (WGS) entry which is preliminary data.</text>
</comment>
<keyword evidence="3" id="KW-1185">Reference proteome</keyword>
<protein>
    <submittedName>
        <fullName evidence="2">Uncharacterized protein</fullName>
    </submittedName>
</protein>
<evidence type="ECO:0000256" key="1">
    <source>
        <dbReference type="SAM" id="MobiDB-lite"/>
    </source>
</evidence>
<dbReference type="EMBL" id="CAAALY010272411">
    <property type="protein sequence ID" value="VEL42062.1"/>
    <property type="molecule type" value="Genomic_DNA"/>
</dbReference>
<reference evidence="2" key="1">
    <citation type="submission" date="2018-11" db="EMBL/GenBank/DDBJ databases">
        <authorList>
            <consortium name="Pathogen Informatics"/>
        </authorList>
    </citation>
    <scope>NUCLEOTIDE SEQUENCE</scope>
</reference>
<sequence>MGRSYVESVDRSSHRTFKQRFVRPDGRVVDERRMTKWTNKQRGVVPNECTVSRARQLSTASGEPRLPDPTAGFRQDRSKRMSCCRLKEAKWTDAFPPGQ</sequence>
<accession>A0A3S5CRF2</accession>
<name>A0A3S5CRF2_9PLAT</name>
<feature type="region of interest" description="Disordered" evidence="1">
    <location>
        <begin position="53"/>
        <end position="79"/>
    </location>
</feature>
<dbReference type="AlphaFoldDB" id="A0A3S5CRF2"/>
<gene>
    <name evidence="2" type="ORF">PXEA_LOCUS35502</name>
</gene>